<feature type="domain" description="SIS" evidence="2">
    <location>
        <begin position="202"/>
        <end position="335"/>
    </location>
</feature>
<evidence type="ECO:0000259" key="2">
    <source>
        <dbReference type="PROSITE" id="PS51464"/>
    </source>
</evidence>
<dbReference type="InterPro" id="IPR046348">
    <property type="entry name" value="SIS_dom_sf"/>
</dbReference>
<accession>A0A1I5EDP7</accession>
<dbReference type="CDD" id="cd05009">
    <property type="entry name" value="SIS_GlmS_GlmD_2"/>
    <property type="match status" value="1"/>
</dbReference>
<organism evidence="3 4">
    <name type="scientific">Pseudonocardia ammonioxydans</name>
    <dbReference type="NCBI Taxonomy" id="260086"/>
    <lineage>
        <taxon>Bacteria</taxon>
        <taxon>Bacillati</taxon>
        <taxon>Actinomycetota</taxon>
        <taxon>Actinomycetes</taxon>
        <taxon>Pseudonocardiales</taxon>
        <taxon>Pseudonocardiaceae</taxon>
        <taxon>Pseudonocardia</taxon>
    </lineage>
</organism>
<dbReference type="InterPro" id="IPR035466">
    <property type="entry name" value="GlmS/AgaS_SIS"/>
</dbReference>
<evidence type="ECO:0000313" key="4">
    <source>
        <dbReference type="Proteomes" id="UP000199614"/>
    </source>
</evidence>
<dbReference type="EMBL" id="FOUY01000030">
    <property type="protein sequence ID" value="SFO09649.1"/>
    <property type="molecule type" value="Genomic_DNA"/>
</dbReference>
<dbReference type="InterPro" id="IPR035490">
    <property type="entry name" value="GlmS/FrlB_SIS"/>
</dbReference>
<dbReference type="Proteomes" id="UP000199614">
    <property type="component" value="Unassembled WGS sequence"/>
</dbReference>
<dbReference type="InterPro" id="IPR001347">
    <property type="entry name" value="SIS_dom"/>
</dbReference>
<dbReference type="CDD" id="cd05008">
    <property type="entry name" value="SIS_GlmS_GlmD_1"/>
    <property type="match status" value="1"/>
</dbReference>
<proteinExistence type="predicted"/>
<sequence length="345" mass="35119">MSDSPGCLMAAEIAEQPAVWDALLAATGPDGGSGVDRAAALVRARRPRFVLFAARGSSSHAALYAKYLTEIRLGVPVGTVSPSTVTAYAARPDLRDVVLVAVSQSGGSPDLRRCVEVAGSQGALTIAVTNDAGSPLAGAADAHVDVLAGPERSVAATKTYTAQLLALYLLITAVPGDDPAPARALPGLGAEVLAGADAVTELATRYRFAQRMVTTGRGYSYPTAREAALKLMETAYVSAQSFSGADLLHGPLALVDALVPVLAVVSPGAGGAAMAPVLDALAARHADVLQIGGDGPGITLPAAPAEEFGPLLEILPLQLLAREMAVARSIDPDAPRGLHKITETL</sequence>
<evidence type="ECO:0000256" key="1">
    <source>
        <dbReference type="ARBA" id="ARBA00022737"/>
    </source>
</evidence>
<protein>
    <submittedName>
        <fullName evidence="3">Glutamine--fructose-6-phosphate transaminase</fullName>
    </submittedName>
</protein>
<keyword evidence="4" id="KW-1185">Reference proteome</keyword>
<keyword evidence="1" id="KW-0677">Repeat</keyword>
<name>A0A1I5EDP7_PSUAM</name>
<dbReference type="PANTHER" id="PTHR10937:SF8">
    <property type="entry name" value="AMINOTRANSFERASE-RELATED"/>
    <property type="match status" value="1"/>
</dbReference>
<dbReference type="GO" id="GO:0097367">
    <property type="term" value="F:carbohydrate derivative binding"/>
    <property type="evidence" value="ECO:0007669"/>
    <property type="project" value="InterPro"/>
</dbReference>
<dbReference type="AlphaFoldDB" id="A0A1I5EDP7"/>
<dbReference type="Gene3D" id="3.40.50.10490">
    <property type="entry name" value="Glucose-6-phosphate isomerase like protein, domain 1"/>
    <property type="match status" value="2"/>
</dbReference>
<feature type="domain" description="SIS" evidence="2">
    <location>
        <begin position="38"/>
        <end position="180"/>
    </location>
</feature>
<dbReference type="GO" id="GO:1901135">
    <property type="term" value="P:carbohydrate derivative metabolic process"/>
    <property type="evidence" value="ECO:0007669"/>
    <property type="project" value="InterPro"/>
</dbReference>
<reference evidence="3 4" key="1">
    <citation type="submission" date="2016-10" db="EMBL/GenBank/DDBJ databases">
        <authorList>
            <person name="de Groot N.N."/>
        </authorList>
    </citation>
    <scope>NUCLEOTIDE SEQUENCE [LARGE SCALE GENOMIC DNA]</scope>
    <source>
        <strain evidence="3 4">CGMCC 4.1877</strain>
    </source>
</reference>
<dbReference type="STRING" id="260086.SAMN05216207_103050"/>
<dbReference type="PROSITE" id="PS51464">
    <property type="entry name" value="SIS"/>
    <property type="match status" value="2"/>
</dbReference>
<evidence type="ECO:0000313" key="3">
    <source>
        <dbReference type="EMBL" id="SFO09649.1"/>
    </source>
</evidence>
<dbReference type="PANTHER" id="PTHR10937">
    <property type="entry name" value="GLUCOSAMINE--FRUCTOSE-6-PHOSPHATE AMINOTRANSFERASE, ISOMERIZING"/>
    <property type="match status" value="1"/>
</dbReference>
<dbReference type="Pfam" id="PF01380">
    <property type="entry name" value="SIS"/>
    <property type="match status" value="2"/>
</dbReference>
<dbReference type="SUPFAM" id="SSF53697">
    <property type="entry name" value="SIS domain"/>
    <property type="match status" value="1"/>
</dbReference>
<gene>
    <name evidence="3" type="ORF">SAMN05216207_103050</name>
</gene>